<evidence type="ECO:0000256" key="2">
    <source>
        <dbReference type="ARBA" id="ARBA00007200"/>
    </source>
</evidence>
<organism evidence="8 9">
    <name type="scientific">Helobdella robusta</name>
    <name type="common">Californian leech</name>
    <dbReference type="NCBI Taxonomy" id="6412"/>
    <lineage>
        <taxon>Eukaryota</taxon>
        <taxon>Metazoa</taxon>
        <taxon>Spiralia</taxon>
        <taxon>Lophotrochozoa</taxon>
        <taxon>Annelida</taxon>
        <taxon>Clitellata</taxon>
        <taxon>Hirudinea</taxon>
        <taxon>Rhynchobdellida</taxon>
        <taxon>Glossiphoniidae</taxon>
        <taxon>Helobdella</taxon>
    </lineage>
</organism>
<keyword evidence="9" id="KW-1185">Reference proteome</keyword>
<dbReference type="EMBL" id="AMQM01005694">
    <property type="status" value="NOT_ANNOTATED_CDS"/>
    <property type="molecule type" value="Genomic_DNA"/>
</dbReference>
<sequence>VSTYGDEGYTFQLPKSRKTAQSNLATMKKNNWIDRSTRIVLIEFILHNKNLHNYCFVK</sequence>
<keyword evidence="3" id="KW-0812">Transmembrane</keyword>
<proteinExistence type="inferred from homology"/>
<dbReference type="OrthoDB" id="5322100at2759"/>
<reference evidence="8" key="3">
    <citation type="submission" date="2015-06" db="UniProtKB">
        <authorList>
            <consortium name="EnsemblMetazoa"/>
        </authorList>
    </citation>
    <scope>IDENTIFICATION</scope>
</reference>
<dbReference type="STRING" id="6412.T1EK22"/>
<dbReference type="GeneID" id="20196922"/>
<gene>
    <name evidence="8" type="primary">20196922</name>
    <name evidence="7" type="ORF">HELRODRAFT_147690</name>
</gene>
<evidence type="ECO:0000259" key="6">
    <source>
        <dbReference type="Pfam" id="PF20519"/>
    </source>
</evidence>
<dbReference type="InParanoid" id="T1EK22"/>
<comment type="similarity">
    <text evidence="2">Belongs to the polycystin family.</text>
</comment>
<dbReference type="EnsemblMetazoa" id="HelroT147690">
    <property type="protein sequence ID" value="HelroP147690"/>
    <property type="gene ID" value="HelroG147690"/>
</dbReference>
<keyword evidence="5" id="KW-0472">Membrane</keyword>
<accession>T1EK22</accession>
<evidence type="ECO:0000313" key="7">
    <source>
        <dbReference type="EMBL" id="ESN99746.1"/>
    </source>
</evidence>
<dbReference type="GO" id="GO:0016020">
    <property type="term" value="C:membrane"/>
    <property type="evidence" value="ECO:0007669"/>
    <property type="project" value="UniProtKB-SubCell"/>
</dbReference>
<reference evidence="7 9" key="2">
    <citation type="journal article" date="2013" name="Nature">
        <title>Insights into bilaterian evolution from three spiralian genomes.</title>
        <authorList>
            <person name="Simakov O."/>
            <person name="Marletaz F."/>
            <person name="Cho S.J."/>
            <person name="Edsinger-Gonzales E."/>
            <person name="Havlak P."/>
            <person name="Hellsten U."/>
            <person name="Kuo D.H."/>
            <person name="Larsson T."/>
            <person name="Lv J."/>
            <person name="Arendt D."/>
            <person name="Savage R."/>
            <person name="Osoegawa K."/>
            <person name="de Jong P."/>
            <person name="Grimwood J."/>
            <person name="Chapman J.A."/>
            <person name="Shapiro H."/>
            <person name="Aerts A."/>
            <person name="Otillar R.P."/>
            <person name="Terry A.Y."/>
            <person name="Boore J.L."/>
            <person name="Grigoriev I.V."/>
            <person name="Lindberg D.R."/>
            <person name="Seaver E.C."/>
            <person name="Weisblat D.A."/>
            <person name="Putnam N.H."/>
            <person name="Rokhsar D.S."/>
        </authorList>
    </citation>
    <scope>NUCLEOTIDE SEQUENCE</scope>
</reference>
<protein>
    <recommendedName>
        <fullName evidence="6">Polycystin domain-containing protein</fullName>
    </recommendedName>
</protein>
<dbReference type="eggNOG" id="KOG3599">
    <property type="taxonomic scope" value="Eukaryota"/>
</dbReference>
<dbReference type="InterPro" id="IPR046791">
    <property type="entry name" value="Polycystin_dom"/>
</dbReference>
<dbReference type="HOGENOM" id="CLU_2984933_0_0_1"/>
<dbReference type="RefSeq" id="XP_009022106.1">
    <property type="nucleotide sequence ID" value="XM_009023858.1"/>
</dbReference>
<evidence type="ECO:0000256" key="3">
    <source>
        <dbReference type="ARBA" id="ARBA00022692"/>
    </source>
</evidence>
<dbReference type="CTD" id="20196922"/>
<dbReference type="PANTHER" id="PTHR10877">
    <property type="entry name" value="POLYCYSTIN FAMILY MEMBER"/>
    <property type="match status" value="1"/>
</dbReference>
<dbReference type="Pfam" id="PF20519">
    <property type="entry name" value="Polycystin_dom"/>
    <property type="match status" value="1"/>
</dbReference>
<dbReference type="AlphaFoldDB" id="T1EK22"/>
<name>T1EK22_HELRO</name>
<evidence type="ECO:0000313" key="9">
    <source>
        <dbReference type="Proteomes" id="UP000015101"/>
    </source>
</evidence>
<evidence type="ECO:0000256" key="4">
    <source>
        <dbReference type="ARBA" id="ARBA00022989"/>
    </source>
</evidence>
<dbReference type="KEGG" id="hro:HELRODRAFT_147690"/>
<reference evidence="9" key="1">
    <citation type="submission" date="2012-12" db="EMBL/GenBank/DDBJ databases">
        <authorList>
            <person name="Hellsten U."/>
            <person name="Grimwood J."/>
            <person name="Chapman J.A."/>
            <person name="Shapiro H."/>
            <person name="Aerts A."/>
            <person name="Otillar R.P."/>
            <person name="Terry A.Y."/>
            <person name="Boore J.L."/>
            <person name="Simakov O."/>
            <person name="Marletaz F."/>
            <person name="Cho S.-J."/>
            <person name="Edsinger-Gonzales E."/>
            <person name="Havlak P."/>
            <person name="Kuo D.-H."/>
            <person name="Larsson T."/>
            <person name="Lv J."/>
            <person name="Arendt D."/>
            <person name="Savage R."/>
            <person name="Osoegawa K."/>
            <person name="de Jong P."/>
            <person name="Lindberg D.R."/>
            <person name="Seaver E.C."/>
            <person name="Weisblat D.A."/>
            <person name="Putnam N.H."/>
            <person name="Grigoriev I.V."/>
            <person name="Rokhsar D.S."/>
        </authorList>
    </citation>
    <scope>NUCLEOTIDE SEQUENCE</scope>
</reference>
<comment type="subcellular location">
    <subcellularLocation>
        <location evidence="1">Membrane</location>
        <topology evidence="1">Multi-pass membrane protein</topology>
    </subcellularLocation>
</comment>
<evidence type="ECO:0000256" key="1">
    <source>
        <dbReference type="ARBA" id="ARBA00004141"/>
    </source>
</evidence>
<dbReference type="InterPro" id="IPR051223">
    <property type="entry name" value="Polycystin"/>
</dbReference>
<dbReference type="Proteomes" id="UP000015101">
    <property type="component" value="Unassembled WGS sequence"/>
</dbReference>
<evidence type="ECO:0000313" key="8">
    <source>
        <dbReference type="EnsemblMetazoa" id="HelroP147690"/>
    </source>
</evidence>
<dbReference type="EMBL" id="KB097070">
    <property type="protein sequence ID" value="ESN99746.1"/>
    <property type="molecule type" value="Genomic_DNA"/>
</dbReference>
<evidence type="ECO:0000256" key="5">
    <source>
        <dbReference type="ARBA" id="ARBA00023136"/>
    </source>
</evidence>
<dbReference type="PANTHER" id="PTHR10877:SF183">
    <property type="entry name" value="AT14535P-RELATED"/>
    <property type="match status" value="1"/>
</dbReference>
<feature type="domain" description="Polycystin" evidence="6">
    <location>
        <begin position="2"/>
        <end position="58"/>
    </location>
</feature>
<keyword evidence="4" id="KW-1133">Transmembrane helix</keyword>